<dbReference type="InterPro" id="IPR023210">
    <property type="entry name" value="NADP_OxRdtase_dom"/>
</dbReference>
<dbReference type="RefSeq" id="WP_284296260.1">
    <property type="nucleotide sequence ID" value="NZ_BSSV01000001.1"/>
</dbReference>
<feature type="domain" description="NADP-dependent oxidoreductase" evidence="1">
    <location>
        <begin position="2"/>
        <end position="263"/>
    </location>
</feature>
<dbReference type="SUPFAM" id="SSF51430">
    <property type="entry name" value="NAD(P)-linked oxidoreductase"/>
    <property type="match status" value="1"/>
</dbReference>
<evidence type="ECO:0000313" key="2">
    <source>
        <dbReference type="EMBL" id="GLX84663.1"/>
    </source>
</evidence>
<evidence type="ECO:0000313" key="3">
    <source>
        <dbReference type="Proteomes" id="UP001157134"/>
    </source>
</evidence>
<accession>A0ABQ6H976</accession>
<dbReference type="PANTHER" id="PTHR43312">
    <property type="entry name" value="D-THREO-ALDOSE 1-DEHYDROGENASE"/>
    <property type="match status" value="1"/>
</dbReference>
<name>A0ABQ6H976_9GAMM</name>
<dbReference type="Pfam" id="PF00248">
    <property type="entry name" value="Aldo_ket_red"/>
    <property type="match status" value="1"/>
</dbReference>
<comment type="caution">
    <text evidence="2">The sequence shown here is derived from an EMBL/GenBank/DDBJ whole genome shotgun (WGS) entry which is preliminary data.</text>
</comment>
<protein>
    <submittedName>
        <fullName evidence="2">Oxidoreductase</fullName>
    </submittedName>
</protein>
<keyword evidence="3" id="KW-1185">Reference proteome</keyword>
<organism evidence="2 3">
    <name type="scientific">Thalassotalea loyana</name>
    <dbReference type="NCBI Taxonomy" id="280483"/>
    <lineage>
        <taxon>Bacteria</taxon>
        <taxon>Pseudomonadati</taxon>
        <taxon>Pseudomonadota</taxon>
        <taxon>Gammaproteobacteria</taxon>
        <taxon>Alteromonadales</taxon>
        <taxon>Colwelliaceae</taxon>
        <taxon>Thalassotalea</taxon>
    </lineage>
</organism>
<dbReference type="Proteomes" id="UP001157134">
    <property type="component" value="Unassembled WGS sequence"/>
</dbReference>
<reference evidence="2 3" key="1">
    <citation type="submission" date="2023-03" db="EMBL/GenBank/DDBJ databases">
        <title>Thalassotalea loyana LMG 22536T draft genome sequence.</title>
        <authorList>
            <person name="Sawabe T."/>
        </authorList>
    </citation>
    <scope>NUCLEOTIDE SEQUENCE [LARGE SCALE GENOMIC DNA]</scope>
    <source>
        <strain evidence="2 3">LMG 22536</strain>
    </source>
</reference>
<proteinExistence type="predicted"/>
<sequence>MKLALGTVQFGLDYGISNHDGQVMPAQVNEILAIASEANISAFDTASSYGNSEAIIGTLMTKEHHDIDAHYLGKIAPTTAPDSVIDEVKQSLSDLNIKQFECISSHHAQWLLNDDSEQNYQALLSTKQKQLTKKIGCSVYSIEQALALIRRFNIDVIQLPANICDQQVLDNEFLAFCQQENIEIHIRSLFLQGALLMPTSNLPAHLKTLSTTHTKLDNLSSQLNVSRMALLLAPFIQHPNISKIIVGCCSSTELAEIVRAYDLAKNCHFNYQDFAILDDNITNPSKWPQ</sequence>
<dbReference type="EMBL" id="BSSV01000001">
    <property type="protein sequence ID" value="GLX84663.1"/>
    <property type="molecule type" value="Genomic_DNA"/>
</dbReference>
<dbReference type="CDD" id="cd19097">
    <property type="entry name" value="AKR_unchar"/>
    <property type="match status" value="1"/>
</dbReference>
<dbReference type="InterPro" id="IPR036812">
    <property type="entry name" value="NAD(P)_OxRdtase_dom_sf"/>
</dbReference>
<dbReference type="PANTHER" id="PTHR43312:SF1">
    <property type="entry name" value="NADP-DEPENDENT OXIDOREDUCTASE DOMAIN-CONTAINING PROTEIN"/>
    <property type="match status" value="1"/>
</dbReference>
<dbReference type="Gene3D" id="3.20.20.100">
    <property type="entry name" value="NADP-dependent oxidoreductase domain"/>
    <property type="match status" value="1"/>
</dbReference>
<evidence type="ECO:0000259" key="1">
    <source>
        <dbReference type="Pfam" id="PF00248"/>
    </source>
</evidence>
<dbReference type="InterPro" id="IPR053135">
    <property type="entry name" value="AKR2_Oxidoreductase"/>
</dbReference>
<gene>
    <name evidence="2" type="ORF">tloyanaT_09150</name>
</gene>